<dbReference type="SUPFAM" id="SSF52833">
    <property type="entry name" value="Thioredoxin-like"/>
    <property type="match status" value="1"/>
</dbReference>
<dbReference type="Proteomes" id="UP001160116">
    <property type="component" value="Unassembled WGS sequence"/>
</dbReference>
<proteinExistence type="predicted"/>
<name>A0AA42M9S2_ACIJO</name>
<organism evidence="2 3">
    <name type="scientific">Acinetobacter johnsonii</name>
    <dbReference type="NCBI Taxonomy" id="40214"/>
    <lineage>
        <taxon>Bacteria</taxon>
        <taxon>Pseudomonadati</taxon>
        <taxon>Pseudomonadota</taxon>
        <taxon>Gammaproteobacteria</taxon>
        <taxon>Moraxellales</taxon>
        <taxon>Moraxellaceae</taxon>
        <taxon>Acinetobacter</taxon>
    </lineage>
</organism>
<evidence type="ECO:0000313" key="2">
    <source>
        <dbReference type="EMBL" id="MDH0825808.1"/>
    </source>
</evidence>
<protein>
    <submittedName>
        <fullName evidence="2">Glutathione S-transferase N-terminal domain-containing protein</fullName>
    </submittedName>
</protein>
<dbReference type="Pfam" id="PF02798">
    <property type="entry name" value="GST_N"/>
    <property type="match status" value="1"/>
</dbReference>
<sequence length="81" mass="9588">MILHHLQNSRSQRILWLLEELELSYELKLYDATQARQTNLKFPTLDISHDTQTIRLTESSAIVEYLCQLCQKLIIPHDHTQ</sequence>
<evidence type="ECO:0000313" key="3">
    <source>
        <dbReference type="Proteomes" id="UP001160116"/>
    </source>
</evidence>
<gene>
    <name evidence="2" type="ORF">N5C97_04745</name>
</gene>
<evidence type="ECO:0000259" key="1">
    <source>
        <dbReference type="PROSITE" id="PS50404"/>
    </source>
</evidence>
<dbReference type="Gene3D" id="3.40.30.10">
    <property type="entry name" value="Glutaredoxin"/>
    <property type="match status" value="1"/>
</dbReference>
<dbReference type="InterPro" id="IPR036249">
    <property type="entry name" value="Thioredoxin-like_sf"/>
</dbReference>
<reference evidence="2" key="1">
    <citation type="submission" date="2022-09" db="EMBL/GenBank/DDBJ databases">
        <title>Intensive care unit water sources are persistently colonized with multi-drug resistant bacteria and are the site of extensive horizontal gene transfer of antibiotic resistance genes.</title>
        <authorList>
            <person name="Diorio-Toth L."/>
        </authorList>
    </citation>
    <scope>NUCLEOTIDE SEQUENCE</scope>
    <source>
        <strain evidence="2">GD03885</strain>
    </source>
</reference>
<comment type="caution">
    <text evidence="2">The sequence shown here is derived from an EMBL/GenBank/DDBJ whole genome shotgun (WGS) entry which is preliminary data.</text>
</comment>
<dbReference type="PROSITE" id="PS50404">
    <property type="entry name" value="GST_NTER"/>
    <property type="match status" value="1"/>
</dbReference>
<dbReference type="AlphaFoldDB" id="A0AA42M9S2"/>
<accession>A0AA42M9S2</accession>
<dbReference type="InterPro" id="IPR004045">
    <property type="entry name" value="Glutathione_S-Trfase_N"/>
</dbReference>
<dbReference type="EMBL" id="JAOCCL010000008">
    <property type="protein sequence ID" value="MDH0825808.1"/>
    <property type="molecule type" value="Genomic_DNA"/>
</dbReference>
<dbReference type="PANTHER" id="PTHR44051:SF9">
    <property type="entry name" value="GLUTATHIONE S-TRANSFERASE 1"/>
    <property type="match status" value="1"/>
</dbReference>
<dbReference type="PANTHER" id="PTHR44051">
    <property type="entry name" value="GLUTATHIONE S-TRANSFERASE-RELATED"/>
    <property type="match status" value="1"/>
</dbReference>
<feature type="domain" description="GST N-terminal" evidence="1">
    <location>
        <begin position="1"/>
        <end position="74"/>
    </location>
</feature>
<dbReference type="RefSeq" id="WP_279678768.1">
    <property type="nucleotide sequence ID" value="NZ_JAOCCL010000008.1"/>
</dbReference>